<keyword evidence="2" id="KW-1185">Reference proteome</keyword>
<sequence length="277" mass="31033">MDESYSLADLLGAQALIECHVQLGKAFTNHFPASTPTMHDTRTCGSINSKPMGMAKEAPLNWCISHSSPTLWFEILSQIPDPFNSRSQGTYLYQKAELSLKSVKLIQPILPLMKPTEEKLRNSASPSRVCIFGGRPTSCTVIIAKELDVGEKSRPRKSAKRFLGLARYHCVTKEGEEDCGSNEENELIPTLWFTDGECALTIAFNLNMNKSIVHTGPSALKYLLCKKGMPRRDWLSCFRWVLLLQDFDCKVIDTKEPRTSASRTSVQIGKNPYENVQ</sequence>
<dbReference type="EMBL" id="BQNB010018022">
    <property type="protein sequence ID" value="GJT69817.1"/>
    <property type="molecule type" value="Genomic_DNA"/>
</dbReference>
<name>A0ABQ5G4Q9_9ASTR</name>
<evidence type="ECO:0000313" key="1">
    <source>
        <dbReference type="EMBL" id="GJT69817.1"/>
    </source>
</evidence>
<gene>
    <name evidence="1" type="ORF">Tco_1029103</name>
</gene>
<reference evidence="1" key="2">
    <citation type="submission" date="2022-01" db="EMBL/GenBank/DDBJ databases">
        <authorList>
            <person name="Yamashiro T."/>
            <person name="Shiraishi A."/>
            <person name="Satake H."/>
            <person name="Nakayama K."/>
        </authorList>
    </citation>
    <scope>NUCLEOTIDE SEQUENCE</scope>
</reference>
<protein>
    <submittedName>
        <fullName evidence="1">Uncharacterized protein</fullName>
    </submittedName>
</protein>
<proteinExistence type="predicted"/>
<accession>A0ABQ5G4Q9</accession>
<evidence type="ECO:0000313" key="2">
    <source>
        <dbReference type="Proteomes" id="UP001151760"/>
    </source>
</evidence>
<organism evidence="1 2">
    <name type="scientific">Tanacetum coccineum</name>
    <dbReference type="NCBI Taxonomy" id="301880"/>
    <lineage>
        <taxon>Eukaryota</taxon>
        <taxon>Viridiplantae</taxon>
        <taxon>Streptophyta</taxon>
        <taxon>Embryophyta</taxon>
        <taxon>Tracheophyta</taxon>
        <taxon>Spermatophyta</taxon>
        <taxon>Magnoliopsida</taxon>
        <taxon>eudicotyledons</taxon>
        <taxon>Gunneridae</taxon>
        <taxon>Pentapetalae</taxon>
        <taxon>asterids</taxon>
        <taxon>campanulids</taxon>
        <taxon>Asterales</taxon>
        <taxon>Asteraceae</taxon>
        <taxon>Asteroideae</taxon>
        <taxon>Anthemideae</taxon>
        <taxon>Anthemidinae</taxon>
        <taxon>Tanacetum</taxon>
    </lineage>
</organism>
<dbReference type="Proteomes" id="UP001151760">
    <property type="component" value="Unassembled WGS sequence"/>
</dbReference>
<comment type="caution">
    <text evidence="1">The sequence shown here is derived from an EMBL/GenBank/DDBJ whole genome shotgun (WGS) entry which is preliminary data.</text>
</comment>
<reference evidence="1" key="1">
    <citation type="journal article" date="2022" name="Int. J. Mol. Sci.">
        <title>Draft Genome of Tanacetum Coccineum: Genomic Comparison of Closely Related Tanacetum-Family Plants.</title>
        <authorList>
            <person name="Yamashiro T."/>
            <person name="Shiraishi A."/>
            <person name="Nakayama K."/>
            <person name="Satake H."/>
        </authorList>
    </citation>
    <scope>NUCLEOTIDE SEQUENCE</scope>
</reference>